<proteinExistence type="predicted"/>
<dbReference type="AlphaFoldDB" id="A0A5B0PCB2"/>
<dbReference type="EMBL" id="VDEP01000270">
    <property type="protein sequence ID" value="KAA1116786.1"/>
    <property type="molecule type" value="Genomic_DNA"/>
</dbReference>
<gene>
    <name evidence="3" type="ORF">PGT21_050188</name>
    <name evidence="5" type="ORF">PGTUg99_002638</name>
    <name evidence="4" type="ORF">PGTUg99_019814</name>
</gene>
<organism evidence="3 6">
    <name type="scientific">Puccinia graminis f. sp. tritici</name>
    <dbReference type="NCBI Taxonomy" id="56615"/>
    <lineage>
        <taxon>Eukaryota</taxon>
        <taxon>Fungi</taxon>
        <taxon>Dikarya</taxon>
        <taxon>Basidiomycota</taxon>
        <taxon>Pucciniomycotina</taxon>
        <taxon>Pucciniomycetes</taxon>
        <taxon>Pucciniales</taxon>
        <taxon>Pucciniaceae</taxon>
        <taxon>Puccinia</taxon>
    </lineage>
</organism>
<dbReference type="Proteomes" id="UP000324748">
    <property type="component" value="Unassembled WGS sequence"/>
</dbReference>
<feature type="chain" id="PRO_5036366373" evidence="2">
    <location>
        <begin position="20"/>
        <end position="149"/>
    </location>
</feature>
<evidence type="ECO:0000313" key="6">
    <source>
        <dbReference type="Proteomes" id="UP000324748"/>
    </source>
</evidence>
<protein>
    <submittedName>
        <fullName evidence="3">Uncharacterized protein</fullName>
    </submittedName>
</protein>
<dbReference type="EMBL" id="VSWC01000066">
    <property type="protein sequence ID" value="KAA1098244.1"/>
    <property type="molecule type" value="Genomic_DNA"/>
</dbReference>
<dbReference type="Proteomes" id="UP000325313">
    <property type="component" value="Unassembled WGS sequence"/>
</dbReference>
<dbReference type="EMBL" id="VDEP01000161">
    <property type="protein sequence ID" value="KAA1127580.1"/>
    <property type="molecule type" value="Genomic_DNA"/>
</dbReference>
<feature type="signal peptide" evidence="2">
    <location>
        <begin position="1"/>
        <end position="19"/>
    </location>
</feature>
<evidence type="ECO:0000313" key="3">
    <source>
        <dbReference type="EMBL" id="KAA1098244.1"/>
    </source>
</evidence>
<name>A0A5B0PCB2_PUCGR</name>
<feature type="region of interest" description="Disordered" evidence="1">
    <location>
        <begin position="59"/>
        <end position="78"/>
    </location>
</feature>
<comment type="caution">
    <text evidence="3">The sequence shown here is derived from an EMBL/GenBank/DDBJ whole genome shotgun (WGS) entry which is preliminary data.</text>
</comment>
<sequence length="149" mass="17030">MSVQKCLLLVLLVASVALGRTVVNLDQRTGRLEKRIRVPLFKDPLNRVINIDDRHFKDNFPGGIHKHPKNEKSGFAKKKYFTKEQEEAIFEQHQKVNLAKEKLEEAIAKQQQSGNSGSEERAKDQKRVDSAQRKLSEEIAKLEQLRGGN</sequence>
<evidence type="ECO:0000313" key="4">
    <source>
        <dbReference type="EMBL" id="KAA1116786.1"/>
    </source>
</evidence>
<evidence type="ECO:0000313" key="7">
    <source>
        <dbReference type="Proteomes" id="UP000325313"/>
    </source>
</evidence>
<feature type="compositionally biased region" description="Basic residues" evidence="1">
    <location>
        <begin position="64"/>
        <end position="78"/>
    </location>
</feature>
<feature type="region of interest" description="Disordered" evidence="1">
    <location>
        <begin position="106"/>
        <end position="149"/>
    </location>
</feature>
<evidence type="ECO:0000256" key="1">
    <source>
        <dbReference type="SAM" id="MobiDB-lite"/>
    </source>
</evidence>
<reference evidence="6 7" key="1">
    <citation type="submission" date="2019-05" db="EMBL/GenBank/DDBJ databases">
        <title>Emergence of the Ug99 lineage of the wheat stem rust pathogen through somatic hybridization.</title>
        <authorList>
            <person name="Li F."/>
            <person name="Upadhyaya N.M."/>
            <person name="Sperschneider J."/>
            <person name="Matny O."/>
            <person name="Nguyen-Phuc H."/>
            <person name="Mago R."/>
            <person name="Raley C."/>
            <person name="Miller M.E."/>
            <person name="Silverstein K.A.T."/>
            <person name="Henningsen E."/>
            <person name="Hirsch C.D."/>
            <person name="Visser B."/>
            <person name="Pretorius Z.A."/>
            <person name="Steffenson B.J."/>
            <person name="Schwessinger B."/>
            <person name="Dodds P.N."/>
            <person name="Figueroa M."/>
        </authorList>
    </citation>
    <scope>NUCLEOTIDE SEQUENCE [LARGE SCALE GENOMIC DNA]</scope>
    <source>
        <strain evidence="3">21-0</strain>
        <strain evidence="4 7">Ug99</strain>
    </source>
</reference>
<accession>A0A5B0PCB2</accession>
<keyword evidence="6" id="KW-1185">Reference proteome</keyword>
<evidence type="ECO:0000313" key="5">
    <source>
        <dbReference type="EMBL" id="KAA1127580.1"/>
    </source>
</evidence>
<evidence type="ECO:0000256" key="2">
    <source>
        <dbReference type="SAM" id="SignalP"/>
    </source>
</evidence>
<feature type="compositionally biased region" description="Basic and acidic residues" evidence="1">
    <location>
        <begin position="118"/>
        <end position="149"/>
    </location>
</feature>
<keyword evidence="2" id="KW-0732">Signal</keyword>